<keyword evidence="2" id="KW-1185">Reference proteome</keyword>
<dbReference type="PATRIC" id="fig|1239307.3.peg.3532"/>
<accession>W0HWG2</accession>
<protein>
    <submittedName>
        <fullName evidence="1">Uncharacterized protein</fullName>
    </submittedName>
</protein>
<organism evidence="1 2">
    <name type="scientific">Sodalis praecaptivus</name>
    <dbReference type="NCBI Taxonomy" id="1239307"/>
    <lineage>
        <taxon>Bacteria</taxon>
        <taxon>Pseudomonadati</taxon>
        <taxon>Pseudomonadota</taxon>
        <taxon>Gammaproteobacteria</taxon>
        <taxon>Enterobacterales</taxon>
        <taxon>Bruguierivoracaceae</taxon>
        <taxon>Sodalis</taxon>
    </lineage>
</organism>
<dbReference type="EMBL" id="CP006569">
    <property type="protein sequence ID" value="AHF78201.1"/>
    <property type="molecule type" value="Genomic_DNA"/>
</dbReference>
<dbReference type="KEGG" id="sod:Sant_3204"/>
<evidence type="ECO:0000313" key="2">
    <source>
        <dbReference type="Proteomes" id="UP000019028"/>
    </source>
</evidence>
<dbReference type="HOGENOM" id="CLU_1991211_0_0_6"/>
<proteinExistence type="predicted"/>
<gene>
    <name evidence="1" type="ORF">Sant_3204</name>
</gene>
<name>W0HWG2_9GAMM</name>
<sequence length="125" mass="13510">MNISAMSAAAASAQSSSTATSSDFNQIVTDWLLSERPTLSLTELKQEIKKLYPDSSHIVTQGEVTSALLYASASMAGSQDLEVQTYLKNTLNPLVTQSLGLSYAFNDFMQAMICGNEDDAPEPFF</sequence>
<dbReference type="OrthoDB" id="9921050at2"/>
<evidence type="ECO:0000313" key="1">
    <source>
        <dbReference type="EMBL" id="AHF78201.1"/>
    </source>
</evidence>
<reference evidence="1 2" key="1">
    <citation type="journal article" date="2014" name="Genome Biol. Evol.">
        <title>Genome degeneration and adaptation in a nascent stage of symbiosis.</title>
        <authorList>
            <person name="Oakeson K.F."/>
            <person name="Gil R."/>
            <person name="Clayton A.L."/>
            <person name="Dunn D.M."/>
            <person name="von Niederhausern A.C."/>
            <person name="Hamil C."/>
            <person name="Aoyagi A."/>
            <person name="Duval B."/>
            <person name="Baca A."/>
            <person name="Silva F.J."/>
            <person name="Vallier A."/>
            <person name="Jackson D.G."/>
            <person name="Latorre A."/>
            <person name="Weiss R.B."/>
            <person name="Heddi A."/>
            <person name="Moya A."/>
            <person name="Dale C."/>
        </authorList>
    </citation>
    <scope>NUCLEOTIDE SEQUENCE [LARGE SCALE GENOMIC DNA]</scope>
    <source>
        <strain evidence="1 2">HS1</strain>
    </source>
</reference>
<dbReference type="Proteomes" id="UP000019028">
    <property type="component" value="Chromosome"/>
</dbReference>
<dbReference type="RefSeq" id="WP_025423341.1">
    <property type="nucleotide sequence ID" value="NZ_CP006569.1"/>
</dbReference>
<dbReference type="AlphaFoldDB" id="W0HWG2"/>